<dbReference type="EMBL" id="MHQY01000017">
    <property type="protein sequence ID" value="OHA13778.1"/>
    <property type="molecule type" value="Genomic_DNA"/>
</dbReference>
<feature type="region of interest" description="Disordered" evidence="1">
    <location>
        <begin position="125"/>
        <end position="149"/>
    </location>
</feature>
<keyword evidence="2" id="KW-0812">Transmembrane</keyword>
<comment type="caution">
    <text evidence="3">The sequence shown here is derived from an EMBL/GenBank/DDBJ whole genome shotgun (WGS) entry which is preliminary data.</text>
</comment>
<organism evidence="3 4">
    <name type="scientific">Candidatus Sungbacteria bacterium RIFCSPLOWO2_12_FULL_41_11</name>
    <dbReference type="NCBI Taxonomy" id="1802286"/>
    <lineage>
        <taxon>Bacteria</taxon>
        <taxon>Candidatus Sungiibacteriota</taxon>
    </lineage>
</organism>
<reference evidence="3 4" key="1">
    <citation type="journal article" date="2016" name="Nat. Commun.">
        <title>Thousands of microbial genomes shed light on interconnected biogeochemical processes in an aquifer system.</title>
        <authorList>
            <person name="Anantharaman K."/>
            <person name="Brown C.T."/>
            <person name="Hug L.A."/>
            <person name="Sharon I."/>
            <person name="Castelle C.J."/>
            <person name="Probst A.J."/>
            <person name="Thomas B.C."/>
            <person name="Singh A."/>
            <person name="Wilkins M.J."/>
            <person name="Karaoz U."/>
            <person name="Brodie E.L."/>
            <person name="Williams K.H."/>
            <person name="Hubbard S.S."/>
            <person name="Banfield J.F."/>
        </authorList>
    </citation>
    <scope>NUCLEOTIDE SEQUENCE [LARGE SCALE GENOMIC DNA]</scope>
</reference>
<protein>
    <submittedName>
        <fullName evidence="3">Uncharacterized protein</fullName>
    </submittedName>
</protein>
<feature type="transmembrane region" description="Helical" evidence="2">
    <location>
        <begin position="7"/>
        <end position="27"/>
    </location>
</feature>
<proteinExistence type="predicted"/>
<keyword evidence="2" id="KW-0472">Membrane</keyword>
<gene>
    <name evidence="3" type="ORF">A3G49_02625</name>
</gene>
<evidence type="ECO:0000313" key="3">
    <source>
        <dbReference type="EMBL" id="OHA13778.1"/>
    </source>
</evidence>
<name>A0A1G2LQ64_9BACT</name>
<accession>A0A1G2LQ64</accession>
<evidence type="ECO:0000313" key="4">
    <source>
        <dbReference type="Proteomes" id="UP000177171"/>
    </source>
</evidence>
<dbReference type="Proteomes" id="UP000177171">
    <property type="component" value="Unassembled WGS sequence"/>
</dbReference>
<keyword evidence="2" id="KW-1133">Transmembrane helix</keyword>
<dbReference type="AlphaFoldDB" id="A0A1G2LQ64"/>
<evidence type="ECO:0000256" key="1">
    <source>
        <dbReference type="SAM" id="MobiDB-lite"/>
    </source>
</evidence>
<evidence type="ECO:0000256" key="2">
    <source>
        <dbReference type="SAM" id="Phobius"/>
    </source>
</evidence>
<sequence length="558" mass="62028">MAINLKIVIIVIVIGVLAVGGAGYFYFFQVKKAEAPKEDITKVTGSATGKVEVIGREKFEEEKKEEFSDVLSELRKKIEGVRLRGSFAPGPVSPEGLKPVEEIGFESAVPAGEKQPEVKVFENKARESGISGPESAEKSSFPLPSQFSSGQEYKNSLVKKYTSSHIATLKKLQDDLIAGGRMKESDRSDLGNEKEITDFWRKYFGYLVTTQDLNPADREKLLETLNNPLTQIKGVGVEGYSGGESAMPVASRVANSIADRFEFSTAVNFSEEEIVRHFYPVSYLNGLSSRQEDLVSAGFIKSVEKVVFKTRKEVEWLNLKIIDYEYSKGNLTEEEKAKAIEAITKTMAQLQQTELDNIMRMKQAKSEASGSVSKIFSFIDFSLLPGIVDAKKNSQINGGLFVRFAGLFDFLKPIFMDFGMAGNIFFGVPRAIADEIDIDDSCITYPNINYANWVPTTENLCYRSLLYDADPYKANDPRACVCWSKKLFSFKCDSSYKDIPPGHCDIPGPGWMYPDNRCFALKSCIRDGTPTIEPTGCYISCPLNLIWDKITTLCGCSP</sequence>